<accession>A0A7I9VGX1</accession>
<feature type="region of interest" description="Disordered" evidence="8">
    <location>
        <begin position="1"/>
        <end position="42"/>
    </location>
</feature>
<feature type="compositionally biased region" description="Low complexity" evidence="8">
    <location>
        <begin position="19"/>
        <end position="31"/>
    </location>
</feature>
<dbReference type="SUPFAM" id="SSF47384">
    <property type="entry name" value="Homodimeric domain of signal transducing histidine kinase"/>
    <property type="match status" value="1"/>
</dbReference>
<feature type="coiled-coil region" evidence="7">
    <location>
        <begin position="43"/>
        <end position="81"/>
    </location>
</feature>
<dbReference type="InterPro" id="IPR036097">
    <property type="entry name" value="HisK_dim/P_sf"/>
</dbReference>
<dbReference type="InterPro" id="IPR003594">
    <property type="entry name" value="HATPase_dom"/>
</dbReference>
<feature type="domain" description="Response regulatory" evidence="10">
    <location>
        <begin position="447"/>
        <end position="563"/>
    </location>
</feature>
<dbReference type="InterPro" id="IPR035965">
    <property type="entry name" value="PAS-like_dom_sf"/>
</dbReference>
<dbReference type="Gene3D" id="3.30.565.10">
    <property type="entry name" value="Histidine kinase-like ATPase, C-terminal domain"/>
    <property type="match status" value="1"/>
</dbReference>
<dbReference type="InterPro" id="IPR000014">
    <property type="entry name" value="PAS"/>
</dbReference>
<dbReference type="SMART" id="SM00388">
    <property type="entry name" value="HisKA"/>
    <property type="match status" value="1"/>
</dbReference>
<sequence>MARARKRPGSRAASGAVHARAGQRTQRAQQGPPVKRRPARPDLERVVGELELHQLELEKQNDELRSARSGLESALQRYRELFDFAPVSYFVIDRAGAIREANLAGARMLGLERRAAIGRPFALFVVPRHRRELDELIRRVLSGEPGPALESRELTMTPRQAEPLEVRVTATVLEEPAPGVLLACEDVTRRKQAEEALRQEGRRKDEFLAALSHELRNPLAPLRNGLFVLERAEPGSQRARDAASIIRRQAHHLTRIVDDLVDTARLARGTIRLERERLELNELARHAAEDHRPLFETRQVQLAVHASGEPLWVDGDPIRLAQVVFNLLGNALKFTSAGASVQLVLRREGAAAQLTVADTGMGIAPEVREQLFKPFRQGPQSLDRRQGGLGLGLAMVKGLVELHGGTVSLASAGIGQGAQFTVRLPLAEPGPAVAAPPPQPSAVRAQRVLVIEDNTDAAESLRIALELIGHSVEVAYDGAAGLELARKAPPEVIICDLGLPTLNGYEVAQLARADEALRGVYLVALSGYALPEDVERSLRAGFDCHVAKPATLESIQQLLGEKPSWASRGFTRGHG</sequence>
<dbReference type="InterPro" id="IPR036890">
    <property type="entry name" value="HATPase_C_sf"/>
</dbReference>
<evidence type="ECO:0000256" key="4">
    <source>
        <dbReference type="ARBA" id="ARBA00022679"/>
    </source>
</evidence>
<dbReference type="InterPro" id="IPR003661">
    <property type="entry name" value="HisK_dim/P_dom"/>
</dbReference>
<organism evidence="12 13">
    <name type="scientific">Anaeromyxobacter diazotrophicus</name>
    <dbReference type="NCBI Taxonomy" id="2590199"/>
    <lineage>
        <taxon>Bacteria</taxon>
        <taxon>Pseudomonadati</taxon>
        <taxon>Myxococcota</taxon>
        <taxon>Myxococcia</taxon>
        <taxon>Myxococcales</taxon>
        <taxon>Cystobacterineae</taxon>
        <taxon>Anaeromyxobacteraceae</taxon>
        <taxon>Anaeromyxobacter</taxon>
    </lineage>
</organism>
<dbReference type="NCBIfam" id="TIGR00229">
    <property type="entry name" value="sensory_box"/>
    <property type="match status" value="1"/>
</dbReference>
<dbReference type="PANTHER" id="PTHR43547">
    <property type="entry name" value="TWO-COMPONENT HISTIDINE KINASE"/>
    <property type="match status" value="1"/>
</dbReference>
<keyword evidence="3 6" id="KW-0597">Phosphoprotein</keyword>
<dbReference type="PROSITE" id="PS50110">
    <property type="entry name" value="RESPONSE_REGULATORY"/>
    <property type="match status" value="1"/>
</dbReference>
<dbReference type="CDD" id="cd00130">
    <property type="entry name" value="PAS"/>
    <property type="match status" value="1"/>
</dbReference>
<evidence type="ECO:0000256" key="5">
    <source>
        <dbReference type="ARBA" id="ARBA00022777"/>
    </source>
</evidence>
<dbReference type="InterPro" id="IPR011006">
    <property type="entry name" value="CheY-like_superfamily"/>
</dbReference>
<dbReference type="Pfam" id="PF00072">
    <property type="entry name" value="Response_reg"/>
    <property type="match status" value="1"/>
</dbReference>
<dbReference type="EC" id="2.7.13.3" evidence="2"/>
<dbReference type="Gene3D" id="1.10.287.130">
    <property type="match status" value="1"/>
</dbReference>
<dbReference type="SUPFAM" id="SSF52172">
    <property type="entry name" value="CheY-like"/>
    <property type="match status" value="1"/>
</dbReference>
<feature type="domain" description="PAS" evidence="11">
    <location>
        <begin position="74"/>
        <end position="144"/>
    </location>
</feature>
<dbReference type="PRINTS" id="PR00344">
    <property type="entry name" value="BCTRLSENSOR"/>
</dbReference>
<dbReference type="PROSITE" id="PS50109">
    <property type="entry name" value="HIS_KIN"/>
    <property type="match status" value="1"/>
</dbReference>
<dbReference type="CDD" id="cd17580">
    <property type="entry name" value="REC_2_DhkD-like"/>
    <property type="match status" value="1"/>
</dbReference>
<dbReference type="SUPFAM" id="SSF55874">
    <property type="entry name" value="ATPase domain of HSP90 chaperone/DNA topoisomerase II/histidine kinase"/>
    <property type="match status" value="1"/>
</dbReference>
<dbReference type="FunFam" id="3.30.565.10:FF:000006">
    <property type="entry name" value="Sensor histidine kinase WalK"/>
    <property type="match status" value="1"/>
</dbReference>
<dbReference type="PANTHER" id="PTHR43547:SF2">
    <property type="entry name" value="HYBRID SIGNAL TRANSDUCTION HISTIDINE KINASE C"/>
    <property type="match status" value="1"/>
</dbReference>
<evidence type="ECO:0000256" key="6">
    <source>
        <dbReference type="PROSITE-ProRule" id="PRU00169"/>
    </source>
</evidence>
<evidence type="ECO:0000313" key="13">
    <source>
        <dbReference type="Proteomes" id="UP000503640"/>
    </source>
</evidence>
<feature type="modified residue" description="4-aspartylphosphate" evidence="6">
    <location>
        <position position="496"/>
    </location>
</feature>
<feature type="domain" description="Histidine kinase" evidence="9">
    <location>
        <begin position="210"/>
        <end position="428"/>
    </location>
</feature>
<evidence type="ECO:0000259" key="9">
    <source>
        <dbReference type="PROSITE" id="PS50109"/>
    </source>
</evidence>
<dbReference type="AlphaFoldDB" id="A0A7I9VGX1"/>
<dbReference type="SMART" id="SM00091">
    <property type="entry name" value="PAS"/>
    <property type="match status" value="1"/>
</dbReference>
<dbReference type="Gene3D" id="3.30.450.20">
    <property type="entry name" value="PAS domain"/>
    <property type="match status" value="1"/>
</dbReference>
<dbReference type="Proteomes" id="UP000503640">
    <property type="component" value="Unassembled WGS sequence"/>
</dbReference>
<evidence type="ECO:0000256" key="3">
    <source>
        <dbReference type="ARBA" id="ARBA00022553"/>
    </source>
</evidence>
<proteinExistence type="predicted"/>
<dbReference type="InterPro" id="IPR001789">
    <property type="entry name" value="Sig_transdc_resp-reg_receiver"/>
</dbReference>
<keyword evidence="4" id="KW-0808">Transferase</keyword>
<dbReference type="RefSeq" id="WP_176062286.1">
    <property type="nucleotide sequence ID" value="NZ_BJTG01000001.1"/>
</dbReference>
<evidence type="ECO:0000259" key="11">
    <source>
        <dbReference type="PROSITE" id="PS50112"/>
    </source>
</evidence>
<dbReference type="EMBL" id="BJTG01000001">
    <property type="protein sequence ID" value="GEJ55489.1"/>
    <property type="molecule type" value="Genomic_DNA"/>
</dbReference>
<keyword evidence="13" id="KW-1185">Reference proteome</keyword>
<dbReference type="SUPFAM" id="SSF55785">
    <property type="entry name" value="PYP-like sensor domain (PAS domain)"/>
    <property type="match status" value="1"/>
</dbReference>
<gene>
    <name evidence="12" type="ORF">AMYX_02300</name>
</gene>
<dbReference type="Pfam" id="PF08448">
    <property type="entry name" value="PAS_4"/>
    <property type="match status" value="1"/>
</dbReference>
<protein>
    <recommendedName>
        <fullName evidence="2">histidine kinase</fullName>
        <ecNumber evidence="2">2.7.13.3</ecNumber>
    </recommendedName>
</protein>
<keyword evidence="5" id="KW-0418">Kinase</keyword>
<dbReference type="PROSITE" id="PS50112">
    <property type="entry name" value="PAS"/>
    <property type="match status" value="1"/>
</dbReference>
<dbReference type="InterPro" id="IPR005467">
    <property type="entry name" value="His_kinase_dom"/>
</dbReference>
<dbReference type="InterPro" id="IPR004358">
    <property type="entry name" value="Sig_transdc_His_kin-like_C"/>
</dbReference>
<dbReference type="GO" id="GO:0000155">
    <property type="term" value="F:phosphorelay sensor kinase activity"/>
    <property type="evidence" value="ECO:0007669"/>
    <property type="project" value="InterPro"/>
</dbReference>
<evidence type="ECO:0000256" key="2">
    <source>
        <dbReference type="ARBA" id="ARBA00012438"/>
    </source>
</evidence>
<keyword evidence="7" id="KW-0175">Coiled coil</keyword>
<reference evidence="13" key="1">
    <citation type="journal article" date="2020" name="Appl. Environ. Microbiol.">
        <title>Diazotrophic Anaeromyxobacter Isolates from Soils.</title>
        <authorList>
            <person name="Masuda Y."/>
            <person name="Yamanaka H."/>
            <person name="Xu Z.X."/>
            <person name="Shiratori Y."/>
            <person name="Aono T."/>
            <person name="Amachi S."/>
            <person name="Senoo K."/>
            <person name="Itoh H."/>
        </authorList>
    </citation>
    <scope>NUCLEOTIDE SEQUENCE [LARGE SCALE GENOMIC DNA]</scope>
    <source>
        <strain evidence="13">R267</strain>
    </source>
</reference>
<dbReference type="Gene3D" id="3.40.50.2300">
    <property type="match status" value="1"/>
</dbReference>
<dbReference type="CDD" id="cd00082">
    <property type="entry name" value="HisKA"/>
    <property type="match status" value="1"/>
</dbReference>
<dbReference type="Pfam" id="PF02518">
    <property type="entry name" value="HATPase_c"/>
    <property type="match status" value="1"/>
</dbReference>
<name>A0A7I9VGX1_9BACT</name>
<dbReference type="InterPro" id="IPR013656">
    <property type="entry name" value="PAS_4"/>
</dbReference>
<evidence type="ECO:0000259" key="10">
    <source>
        <dbReference type="PROSITE" id="PS50110"/>
    </source>
</evidence>
<comment type="catalytic activity">
    <reaction evidence="1">
        <text>ATP + protein L-histidine = ADP + protein N-phospho-L-histidine.</text>
        <dbReference type="EC" id="2.7.13.3"/>
    </reaction>
</comment>
<evidence type="ECO:0000256" key="8">
    <source>
        <dbReference type="SAM" id="MobiDB-lite"/>
    </source>
</evidence>
<evidence type="ECO:0000256" key="7">
    <source>
        <dbReference type="SAM" id="Coils"/>
    </source>
</evidence>
<dbReference type="SMART" id="SM00387">
    <property type="entry name" value="HATPase_c"/>
    <property type="match status" value="1"/>
</dbReference>
<comment type="caution">
    <text evidence="12">The sequence shown here is derived from an EMBL/GenBank/DDBJ whole genome shotgun (WGS) entry which is preliminary data.</text>
</comment>
<dbReference type="CDD" id="cd16922">
    <property type="entry name" value="HATPase_EvgS-ArcB-TorS-like"/>
    <property type="match status" value="1"/>
</dbReference>
<dbReference type="SMART" id="SM00448">
    <property type="entry name" value="REC"/>
    <property type="match status" value="1"/>
</dbReference>
<dbReference type="Pfam" id="PF00512">
    <property type="entry name" value="HisKA"/>
    <property type="match status" value="1"/>
</dbReference>
<evidence type="ECO:0000256" key="1">
    <source>
        <dbReference type="ARBA" id="ARBA00000085"/>
    </source>
</evidence>
<evidence type="ECO:0000313" key="12">
    <source>
        <dbReference type="EMBL" id="GEJ55489.1"/>
    </source>
</evidence>